<dbReference type="RefSeq" id="WP_124005751.1">
    <property type="nucleotide sequence ID" value="NZ_BJYN01000003.1"/>
</dbReference>
<gene>
    <name evidence="1" type="ORF">TK11N_03580</name>
    <name evidence="2" type="ORF">TK2N_03940</name>
</gene>
<name>A0AAN4RLA6_9ENTE</name>
<evidence type="ECO:0008006" key="5">
    <source>
        <dbReference type="Google" id="ProtNLM"/>
    </source>
</evidence>
<accession>A0AAN4RLA6</accession>
<protein>
    <recommendedName>
        <fullName evidence="5">DUF2187 domain-containing protein</fullName>
    </recommendedName>
</protein>
<dbReference type="GeneID" id="69985178"/>
<reference evidence="2" key="1">
    <citation type="submission" date="2019-08" db="EMBL/GenBank/DDBJ databases">
        <authorList>
            <person name="Ishikawa M."/>
            <person name="Suzuki T."/>
            <person name="Matsutani M."/>
        </authorList>
    </citation>
    <scope>NUCLEOTIDE SEQUENCE</scope>
    <source>
        <strain evidence="2">7C1</strain>
        <strain evidence="1">8C4</strain>
    </source>
</reference>
<keyword evidence="4" id="KW-1185">Reference proteome</keyword>
<dbReference type="Proteomes" id="UP000886597">
    <property type="component" value="Unassembled WGS sequence"/>
</dbReference>
<dbReference type="EMBL" id="BKBQ01000004">
    <property type="protein sequence ID" value="GEQ53550.1"/>
    <property type="molecule type" value="Genomic_DNA"/>
</dbReference>
<dbReference type="AlphaFoldDB" id="A0AAN4RLA6"/>
<dbReference type="KEGG" id="tkr:C7K43_04395"/>
<comment type="caution">
    <text evidence="2">The sequence shown here is derived from an EMBL/GenBank/DDBJ whole genome shotgun (WGS) entry which is preliminary data.</text>
</comment>
<dbReference type="EMBL" id="BKBO01000004">
    <property type="protein sequence ID" value="GEQ48506.1"/>
    <property type="molecule type" value="Genomic_DNA"/>
</dbReference>
<evidence type="ECO:0000313" key="2">
    <source>
        <dbReference type="EMBL" id="GEQ53550.1"/>
    </source>
</evidence>
<sequence>MNQVDDIQVGKRYRVQPSHFHRTFIGNVKSVDGSTIVFEIENFELCDEGKVDDSRLITVDTVDVKYPMDSSYFFS</sequence>
<reference evidence="2" key="2">
    <citation type="journal article" date="2020" name="Int. Dairy J.">
        <title>Lactic acid bacterial diversity in Brie cheese focusing on salt concentration and pH of isolation medium and characterisation of halophilic and alkaliphilic lactic acid bacterial isolates.</title>
        <authorList>
            <person name="Unno R."/>
            <person name="Matsutani M."/>
            <person name="Suzuki T."/>
            <person name="Kodama K."/>
            <person name="Matsushita H."/>
            <person name="Yamasato K."/>
            <person name="Koizumi Y."/>
            <person name="Ishikawa M."/>
        </authorList>
    </citation>
    <scope>NUCLEOTIDE SEQUENCE</scope>
    <source>
        <strain evidence="2">7C1</strain>
        <strain evidence="1">8C4</strain>
    </source>
</reference>
<evidence type="ECO:0000313" key="3">
    <source>
        <dbReference type="Proteomes" id="UP000886597"/>
    </source>
</evidence>
<dbReference type="Proteomes" id="UP000886607">
    <property type="component" value="Unassembled WGS sequence"/>
</dbReference>
<proteinExistence type="predicted"/>
<evidence type="ECO:0000313" key="4">
    <source>
        <dbReference type="Proteomes" id="UP000886607"/>
    </source>
</evidence>
<organism evidence="2 3">
    <name type="scientific">Tetragenococcus koreensis</name>
    <dbReference type="NCBI Taxonomy" id="290335"/>
    <lineage>
        <taxon>Bacteria</taxon>
        <taxon>Bacillati</taxon>
        <taxon>Bacillota</taxon>
        <taxon>Bacilli</taxon>
        <taxon>Lactobacillales</taxon>
        <taxon>Enterococcaceae</taxon>
        <taxon>Tetragenococcus</taxon>
    </lineage>
</organism>
<evidence type="ECO:0000313" key="1">
    <source>
        <dbReference type="EMBL" id="GEQ48506.1"/>
    </source>
</evidence>